<dbReference type="PANTHER" id="PTHR30290:SF9">
    <property type="entry name" value="OLIGOPEPTIDE-BINDING PROTEIN APPA"/>
    <property type="match status" value="1"/>
</dbReference>
<name>X1VLZ2_9ZZZZ</name>
<dbReference type="PANTHER" id="PTHR30290">
    <property type="entry name" value="PERIPLASMIC BINDING COMPONENT OF ABC TRANSPORTER"/>
    <property type="match status" value="1"/>
</dbReference>
<sequence length="93" mass="10156">SIVDNIYMGTAMVAKNGMPPSMLGYNDDIVDYPYDPARAKTLLAEAGYPDGFEVTLYVMPVSRPYIFDPPKIGEAIQSYLGAVGIKVNIYSVD</sequence>
<dbReference type="Gene3D" id="3.10.105.10">
    <property type="entry name" value="Dipeptide-binding Protein, Domain 3"/>
    <property type="match status" value="1"/>
</dbReference>
<feature type="domain" description="Solute-binding protein family 5" evidence="4">
    <location>
        <begin position="2"/>
        <end position="92"/>
    </location>
</feature>
<evidence type="ECO:0000313" key="5">
    <source>
        <dbReference type="EMBL" id="GAJ20467.1"/>
    </source>
</evidence>
<dbReference type="InterPro" id="IPR039424">
    <property type="entry name" value="SBP_5"/>
</dbReference>
<dbReference type="EMBL" id="BARW01035447">
    <property type="protein sequence ID" value="GAJ20467.1"/>
    <property type="molecule type" value="Genomic_DNA"/>
</dbReference>
<evidence type="ECO:0000256" key="3">
    <source>
        <dbReference type="ARBA" id="ARBA00022729"/>
    </source>
</evidence>
<comment type="caution">
    <text evidence="5">The sequence shown here is derived from an EMBL/GenBank/DDBJ whole genome shotgun (WGS) entry which is preliminary data.</text>
</comment>
<dbReference type="GO" id="GO:0015833">
    <property type="term" value="P:peptide transport"/>
    <property type="evidence" value="ECO:0007669"/>
    <property type="project" value="TreeGrafter"/>
</dbReference>
<dbReference type="GO" id="GO:1904680">
    <property type="term" value="F:peptide transmembrane transporter activity"/>
    <property type="evidence" value="ECO:0007669"/>
    <property type="project" value="TreeGrafter"/>
</dbReference>
<evidence type="ECO:0000256" key="2">
    <source>
        <dbReference type="ARBA" id="ARBA00022448"/>
    </source>
</evidence>
<reference evidence="5" key="1">
    <citation type="journal article" date="2014" name="Front. Microbiol.">
        <title>High frequency of phylogenetically diverse reductive dehalogenase-homologous genes in deep subseafloor sedimentary metagenomes.</title>
        <authorList>
            <person name="Kawai M."/>
            <person name="Futagami T."/>
            <person name="Toyoda A."/>
            <person name="Takaki Y."/>
            <person name="Nishi S."/>
            <person name="Hori S."/>
            <person name="Arai W."/>
            <person name="Tsubouchi T."/>
            <person name="Morono Y."/>
            <person name="Uchiyama I."/>
            <person name="Ito T."/>
            <person name="Fujiyama A."/>
            <person name="Inagaki F."/>
            <person name="Takami H."/>
        </authorList>
    </citation>
    <scope>NUCLEOTIDE SEQUENCE</scope>
    <source>
        <strain evidence="5">Expedition CK06-06</strain>
    </source>
</reference>
<dbReference type="SUPFAM" id="SSF53850">
    <property type="entry name" value="Periplasmic binding protein-like II"/>
    <property type="match status" value="1"/>
</dbReference>
<dbReference type="Pfam" id="PF00496">
    <property type="entry name" value="SBP_bac_5"/>
    <property type="match status" value="1"/>
</dbReference>
<keyword evidence="2" id="KW-0813">Transport</keyword>
<dbReference type="InterPro" id="IPR000914">
    <property type="entry name" value="SBP_5_dom"/>
</dbReference>
<protein>
    <recommendedName>
        <fullName evidence="4">Solute-binding protein family 5 domain-containing protein</fullName>
    </recommendedName>
</protein>
<feature type="non-terminal residue" evidence="5">
    <location>
        <position position="1"/>
    </location>
</feature>
<comment type="similarity">
    <text evidence="1">Belongs to the bacterial solute-binding protein 5 family.</text>
</comment>
<proteinExistence type="inferred from homology"/>
<accession>X1VLZ2</accession>
<gene>
    <name evidence="5" type="ORF">S12H4_55289</name>
</gene>
<organism evidence="5">
    <name type="scientific">marine sediment metagenome</name>
    <dbReference type="NCBI Taxonomy" id="412755"/>
    <lineage>
        <taxon>unclassified sequences</taxon>
        <taxon>metagenomes</taxon>
        <taxon>ecological metagenomes</taxon>
    </lineage>
</organism>
<evidence type="ECO:0000259" key="4">
    <source>
        <dbReference type="Pfam" id="PF00496"/>
    </source>
</evidence>
<evidence type="ECO:0000256" key="1">
    <source>
        <dbReference type="ARBA" id="ARBA00005695"/>
    </source>
</evidence>
<keyword evidence="3" id="KW-0732">Signal</keyword>
<dbReference type="AlphaFoldDB" id="X1VLZ2"/>